<evidence type="ECO:0000256" key="1">
    <source>
        <dbReference type="ARBA" id="ARBA00023136"/>
    </source>
</evidence>
<sequence length="924" mass="99731">MPRAQQPSIRSFFQPRSQPAYAAPPQSAPPTDPNSDSAATKLTTSPPPPPAPPLPPTAEPSRQPPPSSAVPTVVIPVTLPPNGIPVLPPVPSLPSGASIVPLAEQHIPALRRINSLLLPVAYPDSFYAKALDPLAAGLFSRAILWQDSDADTPKVIGGLICRLEQNPFLDAQGQPLPWAALPTHSQKSAPVSLNTPYHAIYIQSLVLLSPYRSLGLAAAALDHIVASAALLPAAGSNIDARTIYAHVWTENEEGLKWYQARGFARHGREPVKGYYIKLRPDTAWVVRRDIGVPTPSSLLSTHETAPAPAPAPSTSMQDPPGTAITGGSGGVLAAAVNLAPMAASSTSPSPSPSPAGVTPPPPPPAAADVNGNGNGPPRRQPAATNPSSSTSSLSFQNTRPETEWNDLPADMVGRSPHLSAPSGPGSNASSRSSSTARKKKERTYPSAAPHATFRSSHSSLRQRIRRSLHDLVDVFFEDAFHLIKSLRKRLDLVGNDFYLAHIYRTVRWWTRPTHVTVLGDLLGSQWVDDNEFYRRAGRYWDRVFRGAERVPDDVAAYPADEYDVTGHLAGGPFNESTVWTSRIINVAGNHDIGYAGDINENRAKRFERAFGKVNYELRFELPLADPSLAETVFNDEKNPNLDSDRLIPELRIVVLNDMNLDTPAASSKLQDDTYSFVNAVINTAAAVEFKGQFTVVLTHIPLYKPEGVCVDDPFFDFHGHDGTLKEQNQLSAAASKGFLEGILGMSGDTNAAAGGRGRRGIILNGHDHEGCDTWHYINQTTTGQDEPGWEVKRWRQAKAAGIVGQAGLPGAREITVRSMMGDFGGNAGLLSIWFDEASWEWKAEYATCPLGRQHFWWVVHVLDLIVVLGLLLSSLATVLSAVGLNIDKLAHKSVAQPCTPSKETANIVMPTKESIILDRDGNSR</sequence>
<dbReference type="Gene3D" id="3.60.21.10">
    <property type="match status" value="1"/>
</dbReference>
<evidence type="ECO:0000259" key="4">
    <source>
        <dbReference type="PROSITE" id="PS51186"/>
    </source>
</evidence>
<dbReference type="InterPro" id="IPR000182">
    <property type="entry name" value="GNAT_dom"/>
</dbReference>
<protein>
    <submittedName>
        <fullName evidence="5">Protein TED1</fullName>
    </submittedName>
</protein>
<feature type="compositionally biased region" description="Low complexity" evidence="2">
    <location>
        <begin position="14"/>
        <end position="25"/>
    </location>
</feature>
<feature type="transmembrane region" description="Helical" evidence="3">
    <location>
        <begin position="855"/>
        <end position="882"/>
    </location>
</feature>
<dbReference type="GO" id="GO:0016020">
    <property type="term" value="C:membrane"/>
    <property type="evidence" value="ECO:0007669"/>
    <property type="project" value="GOC"/>
</dbReference>
<dbReference type="Gene3D" id="3.40.630.30">
    <property type="match status" value="1"/>
</dbReference>
<name>A0A175W8N4_9PEZI</name>
<dbReference type="Proteomes" id="UP000078237">
    <property type="component" value="Unassembled WGS sequence"/>
</dbReference>
<keyword evidence="6" id="KW-1185">Reference proteome</keyword>
<keyword evidence="1 3" id="KW-0472">Membrane</keyword>
<dbReference type="OrthoDB" id="9984693at2759"/>
<evidence type="ECO:0000313" key="6">
    <source>
        <dbReference type="Proteomes" id="UP000078237"/>
    </source>
</evidence>
<evidence type="ECO:0000256" key="2">
    <source>
        <dbReference type="SAM" id="MobiDB-lite"/>
    </source>
</evidence>
<comment type="caution">
    <text evidence="5">The sequence shown here is derived from an EMBL/GenBank/DDBJ whole genome shotgun (WGS) entry which is preliminary data.</text>
</comment>
<feature type="region of interest" description="Disordered" evidence="2">
    <location>
        <begin position="342"/>
        <end position="458"/>
    </location>
</feature>
<feature type="compositionally biased region" description="Low complexity" evidence="2">
    <location>
        <begin position="419"/>
        <end position="434"/>
    </location>
</feature>
<dbReference type="SUPFAM" id="SSF56300">
    <property type="entry name" value="Metallo-dependent phosphatases"/>
    <property type="match status" value="1"/>
</dbReference>
<gene>
    <name evidence="5" type="ORF">MMYC01_204988</name>
</gene>
<dbReference type="PANTHER" id="PTHR13315">
    <property type="entry name" value="METALLO PHOSPHOESTERASE RELATED"/>
    <property type="match status" value="1"/>
</dbReference>
<dbReference type="PANTHER" id="PTHR13315:SF1">
    <property type="entry name" value="PROTEIN TED1"/>
    <property type="match status" value="1"/>
</dbReference>
<proteinExistence type="predicted"/>
<feature type="compositionally biased region" description="Polar residues" evidence="2">
    <location>
        <begin position="1"/>
        <end position="11"/>
    </location>
</feature>
<accession>A0A175W8N4</accession>
<evidence type="ECO:0000256" key="3">
    <source>
        <dbReference type="SAM" id="Phobius"/>
    </source>
</evidence>
<dbReference type="InterPro" id="IPR033308">
    <property type="entry name" value="PGAP5/Cdc1/Ted1"/>
</dbReference>
<dbReference type="GO" id="GO:0006506">
    <property type="term" value="P:GPI anchor biosynthetic process"/>
    <property type="evidence" value="ECO:0007669"/>
    <property type="project" value="InterPro"/>
</dbReference>
<feature type="compositionally biased region" description="Pro residues" evidence="2">
    <location>
        <begin position="349"/>
        <end position="365"/>
    </location>
</feature>
<dbReference type="EMBL" id="LCTW02000070">
    <property type="protein sequence ID" value="KXX80066.1"/>
    <property type="molecule type" value="Genomic_DNA"/>
</dbReference>
<feature type="region of interest" description="Disordered" evidence="2">
    <location>
        <begin position="1"/>
        <end position="69"/>
    </location>
</feature>
<reference evidence="5 6" key="1">
    <citation type="journal article" date="2016" name="Genome Announc.">
        <title>Genome Sequence of Madurella mycetomatis mm55, Isolated from a Human Mycetoma Case in Sudan.</title>
        <authorList>
            <person name="Smit S."/>
            <person name="Derks M.F."/>
            <person name="Bervoets S."/>
            <person name="Fahal A."/>
            <person name="van Leeuwen W."/>
            <person name="van Belkum A."/>
            <person name="van de Sande W.W."/>
        </authorList>
    </citation>
    <scope>NUCLEOTIDE SEQUENCE [LARGE SCALE GENOMIC DNA]</scope>
    <source>
        <strain evidence="6">mm55</strain>
    </source>
</reference>
<dbReference type="SUPFAM" id="SSF55729">
    <property type="entry name" value="Acyl-CoA N-acyltransferases (Nat)"/>
    <property type="match status" value="1"/>
</dbReference>
<feature type="region of interest" description="Disordered" evidence="2">
    <location>
        <begin position="295"/>
        <end position="328"/>
    </location>
</feature>
<dbReference type="VEuPathDB" id="FungiDB:MMYC01_204988"/>
<dbReference type="InterPro" id="IPR016181">
    <property type="entry name" value="Acyl_CoA_acyltransferase"/>
</dbReference>
<keyword evidence="3" id="KW-0812">Transmembrane</keyword>
<organism evidence="5 6">
    <name type="scientific">Madurella mycetomatis</name>
    <dbReference type="NCBI Taxonomy" id="100816"/>
    <lineage>
        <taxon>Eukaryota</taxon>
        <taxon>Fungi</taxon>
        <taxon>Dikarya</taxon>
        <taxon>Ascomycota</taxon>
        <taxon>Pezizomycotina</taxon>
        <taxon>Sordariomycetes</taxon>
        <taxon>Sordariomycetidae</taxon>
        <taxon>Sordariales</taxon>
        <taxon>Sordariales incertae sedis</taxon>
        <taxon>Madurella</taxon>
    </lineage>
</organism>
<dbReference type="PROSITE" id="PS51186">
    <property type="entry name" value="GNAT"/>
    <property type="match status" value="1"/>
</dbReference>
<feature type="compositionally biased region" description="Pro residues" evidence="2">
    <location>
        <begin position="45"/>
        <end position="68"/>
    </location>
</feature>
<dbReference type="InterPro" id="IPR029052">
    <property type="entry name" value="Metallo-depent_PP-like"/>
</dbReference>
<dbReference type="GO" id="GO:0016747">
    <property type="term" value="F:acyltransferase activity, transferring groups other than amino-acyl groups"/>
    <property type="evidence" value="ECO:0007669"/>
    <property type="project" value="InterPro"/>
</dbReference>
<dbReference type="AlphaFoldDB" id="A0A175W8N4"/>
<feature type="domain" description="N-acetyltransferase" evidence="4">
    <location>
        <begin position="97"/>
        <end position="291"/>
    </location>
</feature>
<keyword evidence="3" id="KW-1133">Transmembrane helix</keyword>
<dbReference type="GO" id="GO:0005783">
    <property type="term" value="C:endoplasmic reticulum"/>
    <property type="evidence" value="ECO:0007669"/>
    <property type="project" value="TreeGrafter"/>
</dbReference>
<evidence type="ECO:0000313" key="5">
    <source>
        <dbReference type="EMBL" id="KXX80066.1"/>
    </source>
</evidence>